<proteinExistence type="inferred from homology"/>
<dbReference type="OrthoDB" id="9804819at2"/>
<keyword evidence="4 6" id="KW-0067">ATP-binding</keyword>
<name>A0A3Q8S4F0_9BACL</name>
<evidence type="ECO:0000259" key="5">
    <source>
        <dbReference type="PROSITE" id="PS50893"/>
    </source>
</evidence>
<dbReference type="PROSITE" id="PS50893">
    <property type="entry name" value="ABC_TRANSPORTER_2"/>
    <property type="match status" value="1"/>
</dbReference>
<dbReference type="Proteomes" id="UP000273145">
    <property type="component" value="Chromosome"/>
</dbReference>
<comment type="similarity">
    <text evidence="1">Belongs to the ABC transporter superfamily.</text>
</comment>
<feature type="domain" description="ABC transporter" evidence="5">
    <location>
        <begin position="2"/>
        <end position="231"/>
    </location>
</feature>
<dbReference type="EMBL" id="CP034248">
    <property type="protein sequence ID" value="AZK46137.1"/>
    <property type="molecule type" value="Genomic_DNA"/>
</dbReference>
<evidence type="ECO:0000256" key="1">
    <source>
        <dbReference type="ARBA" id="ARBA00005417"/>
    </source>
</evidence>
<dbReference type="PANTHER" id="PTHR43335">
    <property type="entry name" value="ABC TRANSPORTER, ATP-BINDING PROTEIN"/>
    <property type="match status" value="1"/>
</dbReference>
<keyword evidence="7" id="KW-1185">Reference proteome</keyword>
<evidence type="ECO:0000256" key="2">
    <source>
        <dbReference type="ARBA" id="ARBA00022448"/>
    </source>
</evidence>
<organism evidence="6 7">
    <name type="scientific">Paenibacillus lentus</name>
    <dbReference type="NCBI Taxonomy" id="1338368"/>
    <lineage>
        <taxon>Bacteria</taxon>
        <taxon>Bacillati</taxon>
        <taxon>Bacillota</taxon>
        <taxon>Bacilli</taxon>
        <taxon>Bacillales</taxon>
        <taxon>Paenibacillaceae</taxon>
        <taxon>Paenibacillus</taxon>
    </lineage>
</organism>
<keyword evidence="3" id="KW-0547">Nucleotide-binding</keyword>
<dbReference type="SMART" id="SM00382">
    <property type="entry name" value="AAA"/>
    <property type="match status" value="1"/>
</dbReference>
<evidence type="ECO:0000256" key="3">
    <source>
        <dbReference type="ARBA" id="ARBA00022741"/>
    </source>
</evidence>
<evidence type="ECO:0000313" key="6">
    <source>
        <dbReference type="EMBL" id="AZK46137.1"/>
    </source>
</evidence>
<dbReference type="AlphaFoldDB" id="A0A3Q8S4F0"/>
<keyword evidence="2" id="KW-0813">Transport</keyword>
<dbReference type="KEGG" id="plen:EIM92_07975"/>
<dbReference type="PROSITE" id="PS00211">
    <property type="entry name" value="ABC_TRANSPORTER_1"/>
    <property type="match status" value="1"/>
</dbReference>
<dbReference type="SUPFAM" id="SSF52540">
    <property type="entry name" value="P-loop containing nucleoside triphosphate hydrolases"/>
    <property type="match status" value="1"/>
</dbReference>
<dbReference type="InterPro" id="IPR027417">
    <property type="entry name" value="P-loop_NTPase"/>
</dbReference>
<evidence type="ECO:0000256" key="4">
    <source>
        <dbReference type="ARBA" id="ARBA00022840"/>
    </source>
</evidence>
<dbReference type="CDD" id="cd03264">
    <property type="entry name" value="ABC_drug_resistance_like"/>
    <property type="match status" value="1"/>
</dbReference>
<dbReference type="GO" id="GO:0016887">
    <property type="term" value="F:ATP hydrolysis activity"/>
    <property type="evidence" value="ECO:0007669"/>
    <property type="project" value="InterPro"/>
</dbReference>
<dbReference type="Gene3D" id="3.40.50.300">
    <property type="entry name" value="P-loop containing nucleotide triphosphate hydrolases"/>
    <property type="match status" value="1"/>
</dbReference>
<sequence length="296" mass="32697">MIEINHLYKMYRKGQLALDDVNMTIGEGMVGLLGPNGAGKTSLMRILATLIRPSSGDALINGVSLKKAEDIRAMIGYLPQQFQVYPQLTGAEFLDYVAVMKGMSDPRKRKAEIVRLLEEVNLSEKAYKRIRTYSGGMRRRLGIAQALLGSPQVLIVDEPTAGLDPEERVRFRNLLTRFSLGRIVLLSTHIVADIESNCRQIAVLDQGRVCFSGDLAELQASGQGKVWEGIVEEGLFAELNPMSIVSTRRTDEGLLCRIISDAPPIGMEAAAVRPTLEDGYLALLRARQEEGAIRLW</sequence>
<reference evidence="6 7" key="1">
    <citation type="submission" date="2018-11" db="EMBL/GenBank/DDBJ databases">
        <title>Genome sequencing of Paenibacillus lentus DSM25539(T).</title>
        <authorList>
            <person name="Kook J.-K."/>
            <person name="Park S.-N."/>
            <person name="Lim Y.K."/>
        </authorList>
    </citation>
    <scope>NUCLEOTIDE SEQUENCE [LARGE SCALE GENOMIC DNA]</scope>
    <source>
        <strain evidence="6 7">DSM 25539</strain>
    </source>
</reference>
<dbReference type="InterPro" id="IPR003439">
    <property type="entry name" value="ABC_transporter-like_ATP-bd"/>
</dbReference>
<gene>
    <name evidence="6" type="ORF">EIM92_07975</name>
</gene>
<dbReference type="PANTHER" id="PTHR43335:SF2">
    <property type="entry name" value="ABC TRANSPORTER, ATP-BINDING PROTEIN"/>
    <property type="match status" value="1"/>
</dbReference>
<dbReference type="RefSeq" id="WP_125082206.1">
    <property type="nucleotide sequence ID" value="NZ_CP034248.1"/>
</dbReference>
<evidence type="ECO:0000313" key="7">
    <source>
        <dbReference type="Proteomes" id="UP000273145"/>
    </source>
</evidence>
<accession>A0A3Q8S4F0</accession>
<dbReference type="Pfam" id="PF00005">
    <property type="entry name" value="ABC_tran"/>
    <property type="match status" value="1"/>
</dbReference>
<dbReference type="InterPro" id="IPR017871">
    <property type="entry name" value="ABC_transporter-like_CS"/>
</dbReference>
<dbReference type="InterPro" id="IPR003593">
    <property type="entry name" value="AAA+_ATPase"/>
</dbReference>
<dbReference type="GO" id="GO:0005524">
    <property type="term" value="F:ATP binding"/>
    <property type="evidence" value="ECO:0007669"/>
    <property type="project" value="UniProtKB-KW"/>
</dbReference>
<protein>
    <submittedName>
        <fullName evidence="6">ABC transporter ATP-binding protein</fullName>
    </submittedName>
</protein>